<dbReference type="InterPro" id="IPR014118">
    <property type="entry name" value="T4SS_TraV"/>
</dbReference>
<dbReference type="STRING" id="265719.SAMN04488509_11574"/>
<keyword evidence="3" id="KW-1185">Reference proteome</keyword>
<evidence type="ECO:0000313" key="3">
    <source>
        <dbReference type="Proteomes" id="UP000199603"/>
    </source>
</evidence>
<feature type="region of interest" description="Disordered" evidence="1">
    <location>
        <begin position="52"/>
        <end position="71"/>
    </location>
</feature>
<proteinExistence type="predicted"/>
<evidence type="ECO:0000313" key="2">
    <source>
        <dbReference type="EMBL" id="SDE05663.1"/>
    </source>
</evidence>
<feature type="compositionally biased region" description="Low complexity" evidence="1">
    <location>
        <begin position="56"/>
        <end position="69"/>
    </location>
</feature>
<reference evidence="2 3" key="1">
    <citation type="submission" date="2016-10" db="EMBL/GenBank/DDBJ databases">
        <authorList>
            <person name="de Groot N.N."/>
        </authorList>
    </citation>
    <scope>NUCLEOTIDE SEQUENCE [LARGE SCALE GENOMIC DNA]</scope>
    <source>
        <strain evidence="2 3">DSM 16957</strain>
    </source>
</reference>
<sequence>MSMNRSLFVAVVGALTLLQVGCGTTSKFTCGAPQGIPCLSVQEVYDRTEFSSSITAESQPPAASMPAASLSYTSPDTVRPAPVVIEEGSLMIAPTDSSPAPVSDALLTGARVIRVWVAPWEDRRGDLHMSGYVFSEVQGRRWRVGNTPPASRPVLRLLESASNPPNPSSPDPAPAGAGS</sequence>
<gene>
    <name evidence="2" type="ORF">SAMN04488509_11574</name>
</gene>
<dbReference type="AlphaFoldDB" id="A0A1G6ZTF3"/>
<evidence type="ECO:0000256" key="1">
    <source>
        <dbReference type="SAM" id="MobiDB-lite"/>
    </source>
</evidence>
<name>A0A1G6ZTF3_9GAMM</name>
<protein>
    <submittedName>
        <fullName evidence="2">Conjugal transfer pilus assembly protein TraV</fullName>
    </submittedName>
</protein>
<feature type="region of interest" description="Disordered" evidence="1">
    <location>
        <begin position="158"/>
        <end position="179"/>
    </location>
</feature>
<dbReference type="EMBL" id="FNAG01000015">
    <property type="protein sequence ID" value="SDE05663.1"/>
    <property type="molecule type" value="Genomic_DNA"/>
</dbReference>
<organism evidence="2 3">
    <name type="scientific">Aquimonas voraii</name>
    <dbReference type="NCBI Taxonomy" id="265719"/>
    <lineage>
        <taxon>Bacteria</taxon>
        <taxon>Pseudomonadati</taxon>
        <taxon>Pseudomonadota</taxon>
        <taxon>Gammaproteobacteria</taxon>
        <taxon>Lysobacterales</taxon>
        <taxon>Lysobacteraceae</taxon>
        <taxon>Aquimonas</taxon>
    </lineage>
</organism>
<dbReference type="Pfam" id="PF09676">
    <property type="entry name" value="TraV"/>
    <property type="match status" value="1"/>
</dbReference>
<dbReference type="Proteomes" id="UP000199603">
    <property type="component" value="Unassembled WGS sequence"/>
</dbReference>
<accession>A0A1G6ZTF3</accession>
<dbReference type="OrthoDB" id="5298305at2"/>
<feature type="compositionally biased region" description="Pro residues" evidence="1">
    <location>
        <begin position="164"/>
        <end position="173"/>
    </location>
</feature>
<dbReference type="RefSeq" id="WP_091245426.1">
    <property type="nucleotide sequence ID" value="NZ_FNAG01000015.1"/>
</dbReference>